<protein>
    <submittedName>
        <fullName evidence="2">Uncharacterized protein</fullName>
    </submittedName>
</protein>
<sequence>MKAEERPADEEHFAFDSPARLRNSSTNLKPQFHWDERVVSADAYGSPICLLVEIGLSAAGFNVQDQEKSFKKYLNEEHNDVRTSLRPGAPLVFLKQNPGEVNAQVDIHKVSDSKVKLEGQEEIWKVGGDLIRQVSRCYIRSLQSNFSTRILPYICMENEYPQDSDSNVQQGAQKELFKVSGGEYKRAKAEHRKKQEAEEAQRARNAKLARHQRREMEEAERIRKAQRDRWKAVSVRYYLKHPEIKEKKRAKMAEKRAARKLACRRWDPPKAARKSDGDGQLGDFSATPDLALDAEDQESVRPTPDEALEFFLESASAHDTAETAETVAAASLLFLQTHRPHVEQSPGASGKAWGSLAPDYDSSDED</sequence>
<name>A0AAD6YZ80_9AGAR</name>
<proteinExistence type="predicted"/>
<feature type="compositionally biased region" description="Basic and acidic residues" evidence="1">
    <location>
        <begin position="264"/>
        <end position="277"/>
    </location>
</feature>
<feature type="region of interest" description="Disordered" evidence="1">
    <location>
        <begin position="190"/>
        <end position="223"/>
    </location>
</feature>
<dbReference type="AlphaFoldDB" id="A0AAD6YZ80"/>
<dbReference type="EMBL" id="JARIHO010000127">
    <property type="protein sequence ID" value="KAJ7301760.1"/>
    <property type="molecule type" value="Genomic_DNA"/>
</dbReference>
<dbReference type="Proteomes" id="UP001218218">
    <property type="component" value="Unassembled WGS sequence"/>
</dbReference>
<evidence type="ECO:0000313" key="3">
    <source>
        <dbReference type="Proteomes" id="UP001218218"/>
    </source>
</evidence>
<feature type="compositionally biased region" description="Basic residues" evidence="1">
    <location>
        <begin position="204"/>
        <end position="213"/>
    </location>
</feature>
<feature type="region of interest" description="Disordered" evidence="1">
    <location>
        <begin position="247"/>
        <end position="305"/>
    </location>
</feature>
<feature type="compositionally biased region" description="Basic and acidic residues" evidence="1">
    <location>
        <begin position="190"/>
        <end position="202"/>
    </location>
</feature>
<evidence type="ECO:0000313" key="2">
    <source>
        <dbReference type="EMBL" id="KAJ7301760.1"/>
    </source>
</evidence>
<keyword evidence="3" id="KW-1185">Reference proteome</keyword>
<feature type="compositionally biased region" description="Basic and acidic residues" evidence="1">
    <location>
        <begin position="214"/>
        <end position="223"/>
    </location>
</feature>
<feature type="region of interest" description="Disordered" evidence="1">
    <location>
        <begin position="340"/>
        <end position="366"/>
    </location>
</feature>
<gene>
    <name evidence="2" type="ORF">DFH08DRAFT_827224</name>
</gene>
<accession>A0AAD6YZ80</accession>
<comment type="caution">
    <text evidence="2">The sequence shown here is derived from an EMBL/GenBank/DDBJ whole genome shotgun (WGS) entry which is preliminary data.</text>
</comment>
<feature type="compositionally biased region" description="Basic and acidic residues" evidence="1">
    <location>
        <begin position="247"/>
        <end position="256"/>
    </location>
</feature>
<reference evidence="2" key="1">
    <citation type="submission" date="2023-03" db="EMBL/GenBank/DDBJ databases">
        <title>Massive genome expansion in bonnet fungi (Mycena s.s.) driven by repeated elements and novel gene families across ecological guilds.</title>
        <authorList>
            <consortium name="Lawrence Berkeley National Laboratory"/>
            <person name="Harder C.B."/>
            <person name="Miyauchi S."/>
            <person name="Viragh M."/>
            <person name="Kuo A."/>
            <person name="Thoen E."/>
            <person name="Andreopoulos B."/>
            <person name="Lu D."/>
            <person name="Skrede I."/>
            <person name="Drula E."/>
            <person name="Henrissat B."/>
            <person name="Morin E."/>
            <person name="Kohler A."/>
            <person name="Barry K."/>
            <person name="LaButti K."/>
            <person name="Morin E."/>
            <person name="Salamov A."/>
            <person name="Lipzen A."/>
            <person name="Mereny Z."/>
            <person name="Hegedus B."/>
            <person name="Baldrian P."/>
            <person name="Stursova M."/>
            <person name="Weitz H."/>
            <person name="Taylor A."/>
            <person name="Grigoriev I.V."/>
            <person name="Nagy L.G."/>
            <person name="Martin F."/>
            <person name="Kauserud H."/>
        </authorList>
    </citation>
    <scope>NUCLEOTIDE SEQUENCE</scope>
    <source>
        <strain evidence="2">CBHHK002</strain>
    </source>
</reference>
<evidence type="ECO:0000256" key="1">
    <source>
        <dbReference type="SAM" id="MobiDB-lite"/>
    </source>
</evidence>
<organism evidence="2 3">
    <name type="scientific">Mycena albidolilacea</name>
    <dbReference type="NCBI Taxonomy" id="1033008"/>
    <lineage>
        <taxon>Eukaryota</taxon>
        <taxon>Fungi</taxon>
        <taxon>Dikarya</taxon>
        <taxon>Basidiomycota</taxon>
        <taxon>Agaricomycotina</taxon>
        <taxon>Agaricomycetes</taxon>
        <taxon>Agaricomycetidae</taxon>
        <taxon>Agaricales</taxon>
        <taxon>Marasmiineae</taxon>
        <taxon>Mycenaceae</taxon>
        <taxon>Mycena</taxon>
    </lineage>
</organism>